<keyword evidence="1" id="KW-0175">Coiled coil</keyword>
<dbReference type="AlphaFoldDB" id="A0A4P6F5H2"/>
<evidence type="ECO:0000256" key="1">
    <source>
        <dbReference type="SAM" id="Coils"/>
    </source>
</evidence>
<sequence>MTEQTTPLDLDAITERVDDLTWAFDEETRDLRAEVRRLTAALAEARAARSAWQEAVARIGERRGIAWEIERARAERAEAALAEVAALAATHDRGRGGCVCDLCAVIARAEQTETDR</sequence>
<dbReference type="EMBL" id="CP035493">
    <property type="protein sequence ID" value="QAY70013.1"/>
    <property type="molecule type" value="Genomic_DNA"/>
</dbReference>
<proteinExistence type="predicted"/>
<evidence type="ECO:0000313" key="2">
    <source>
        <dbReference type="EMBL" id="QAY70013.1"/>
    </source>
</evidence>
<organism evidence="2 3">
    <name type="scientific">Xylanimonas protaetiae</name>
    <dbReference type="NCBI Taxonomy" id="2509457"/>
    <lineage>
        <taxon>Bacteria</taxon>
        <taxon>Bacillati</taxon>
        <taxon>Actinomycetota</taxon>
        <taxon>Actinomycetes</taxon>
        <taxon>Micrococcales</taxon>
        <taxon>Promicromonosporaceae</taxon>
        <taxon>Xylanimonas</taxon>
    </lineage>
</organism>
<dbReference type="RefSeq" id="WP_129187526.1">
    <property type="nucleotide sequence ID" value="NZ_CP035493.1"/>
</dbReference>
<gene>
    <name evidence="2" type="ORF">ET471_08185</name>
</gene>
<name>A0A4P6F5H2_9MICO</name>
<evidence type="ECO:0000313" key="3">
    <source>
        <dbReference type="Proteomes" id="UP000292118"/>
    </source>
</evidence>
<dbReference type="KEGG" id="xya:ET471_08185"/>
<reference evidence="2 3" key="1">
    <citation type="submission" date="2019-01" db="EMBL/GenBank/DDBJ databases">
        <title>Genome sequencing of strain FW10M-9.</title>
        <authorList>
            <person name="Heo J."/>
            <person name="Kim S.-J."/>
            <person name="Kim J.-S."/>
            <person name="Hong S.-B."/>
            <person name="Kwon S.-W."/>
        </authorList>
    </citation>
    <scope>NUCLEOTIDE SEQUENCE [LARGE SCALE GENOMIC DNA]</scope>
    <source>
        <strain evidence="2 3">FW10M-9</strain>
    </source>
</reference>
<feature type="coiled-coil region" evidence="1">
    <location>
        <begin position="28"/>
        <end position="55"/>
    </location>
</feature>
<dbReference type="Proteomes" id="UP000292118">
    <property type="component" value="Chromosome"/>
</dbReference>
<accession>A0A4P6F5H2</accession>
<keyword evidence="3" id="KW-1185">Reference proteome</keyword>
<protein>
    <submittedName>
        <fullName evidence="2">Uncharacterized protein</fullName>
    </submittedName>
</protein>